<reference evidence="1" key="1">
    <citation type="submission" date="2023-07" db="EMBL/GenBank/DDBJ databases">
        <authorList>
            <consortium name="AG Swart"/>
            <person name="Singh M."/>
            <person name="Singh A."/>
            <person name="Seah K."/>
            <person name="Emmerich C."/>
        </authorList>
    </citation>
    <scope>NUCLEOTIDE SEQUENCE</scope>
    <source>
        <strain evidence="1">DP1</strain>
    </source>
</reference>
<keyword evidence="2" id="KW-1185">Reference proteome</keyword>
<evidence type="ECO:0000313" key="1">
    <source>
        <dbReference type="EMBL" id="CAI2360060.1"/>
    </source>
</evidence>
<proteinExistence type="predicted"/>
<sequence length="584" mass="69040">MRSFEWPLFQSLKEEKTLMKFLYSFKNFFSENINLNSCFFLGGPSKHGKSWLLNKCLHQFSQSGARPQAAHMKIQQGMSFEMFLYEFDHKCIEMLCKLAPSYSELADRIGNVMSRFYENILIEQQLYKILKECLESQENPLDSCHTLQLRIAGASDVASDLVGKYEGRDYKETPILDNIDTLVESIKSNYGGDDKLALLSVFYAVMLEKENDRKPLQFYNCGYRDGRESLNFFFDLINDYAGYTELYYDEINMSEEEWKAKVRPMRKNRDDPYLQDNYPHVVFAIEKAERFLEIGDQRAEDWLHALILRLYNGSRYRRHFPVILESSNSYYFGYQIYNKLNLWNLAFPTLHVGGYGFNALSPKLSKIYSQNQLKLITNTFGNCIFQTHLFTEVALRSSQKFSHLLSASTTTLPEFKRIRNIFLNRLNKLYLNHNLGPELDSGEIDFLILHFLKRILKSRTKMIKIQLTIDLPILEEPVVQAFLEEKILYAEKHSGYIFLDQKIFEKLMKEVVEKTKNVVVRKRGSEKMGMLERYRFKRYSRYNPIGFDSIKYGRRSRQLKVSDVIQMNEDQRYELFDHYFKRND</sequence>
<comment type="caution">
    <text evidence="1">The sequence shown here is derived from an EMBL/GenBank/DDBJ whole genome shotgun (WGS) entry which is preliminary data.</text>
</comment>
<gene>
    <name evidence="1" type="ORF">ECRASSUSDP1_LOCUS1357</name>
</gene>
<dbReference type="EMBL" id="CAMPGE010001280">
    <property type="protein sequence ID" value="CAI2360060.1"/>
    <property type="molecule type" value="Genomic_DNA"/>
</dbReference>
<name>A0AAD1X788_EUPCR</name>
<organism evidence="1 2">
    <name type="scientific">Euplotes crassus</name>
    <dbReference type="NCBI Taxonomy" id="5936"/>
    <lineage>
        <taxon>Eukaryota</taxon>
        <taxon>Sar</taxon>
        <taxon>Alveolata</taxon>
        <taxon>Ciliophora</taxon>
        <taxon>Intramacronucleata</taxon>
        <taxon>Spirotrichea</taxon>
        <taxon>Hypotrichia</taxon>
        <taxon>Euplotida</taxon>
        <taxon>Euplotidae</taxon>
        <taxon>Moneuplotes</taxon>
    </lineage>
</organism>
<protein>
    <submittedName>
        <fullName evidence="1">Uncharacterized protein</fullName>
    </submittedName>
</protein>
<dbReference type="AlphaFoldDB" id="A0AAD1X788"/>
<evidence type="ECO:0000313" key="2">
    <source>
        <dbReference type="Proteomes" id="UP001295684"/>
    </source>
</evidence>
<dbReference type="Proteomes" id="UP001295684">
    <property type="component" value="Unassembled WGS sequence"/>
</dbReference>
<accession>A0AAD1X788</accession>